<dbReference type="RefSeq" id="WP_090966931.1">
    <property type="nucleotide sequence ID" value="NZ_FOOA01000044.1"/>
</dbReference>
<proteinExistence type="predicted"/>
<dbReference type="Gene3D" id="3.30.450.20">
    <property type="entry name" value="PAS domain"/>
    <property type="match status" value="1"/>
</dbReference>
<name>A0A7W6BZV5_9HYPH</name>
<sequence length="178" mass="19343">MKDHAASPATTSDAFLGVWTWNARTGIVVACSDVCRYVNIPADVGIHGVPAERFYEAIHPDDTKGLVQAVEKALHGDDPFSAEYRIVSVEHGTIRVRSNGRCFRDDAGRPTHISGYLSRIDLRPVVAADDETVLNDVIEHLSAAFEAAARLSKPVLSKLISAVLLEAGTQLAAFLRRH</sequence>
<accession>A0A7W6BZV5</accession>
<dbReference type="Pfam" id="PF08447">
    <property type="entry name" value="PAS_3"/>
    <property type="match status" value="1"/>
</dbReference>
<feature type="domain" description="PAS fold-3" evidence="1">
    <location>
        <begin position="52"/>
        <end position="116"/>
    </location>
</feature>
<evidence type="ECO:0000259" key="1">
    <source>
        <dbReference type="Pfam" id="PF08447"/>
    </source>
</evidence>
<comment type="caution">
    <text evidence="2">The sequence shown here is derived from an EMBL/GenBank/DDBJ whole genome shotgun (WGS) entry which is preliminary data.</text>
</comment>
<evidence type="ECO:0000313" key="2">
    <source>
        <dbReference type="EMBL" id="MBB3938248.1"/>
    </source>
</evidence>
<keyword evidence="3" id="KW-1185">Reference proteome</keyword>
<dbReference type="SUPFAM" id="SSF55785">
    <property type="entry name" value="PYP-like sensor domain (PAS domain)"/>
    <property type="match status" value="1"/>
</dbReference>
<dbReference type="Proteomes" id="UP000531216">
    <property type="component" value="Unassembled WGS sequence"/>
</dbReference>
<dbReference type="InterPro" id="IPR035965">
    <property type="entry name" value="PAS-like_dom_sf"/>
</dbReference>
<dbReference type="CDD" id="cd00130">
    <property type="entry name" value="PAS"/>
    <property type="match status" value="1"/>
</dbReference>
<dbReference type="AlphaFoldDB" id="A0A7W6BZV5"/>
<evidence type="ECO:0000313" key="3">
    <source>
        <dbReference type="Proteomes" id="UP000531216"/>
    </source>
</evidence>
<dbReference type="InterPro" id="IPR000014">
    <property type="entry name" value="PAS"/>
</dbReference>
<organism evidence="2 3">
    <name type="scientific">Aureimonas phyllosphaerae</name>
    <dbReference type="NCBI Taxonomy" id="1166078"/>
    <lineage>
        <taxon>Bacteria</taxon>
        <taxon>Pseudomonadati</taxon>
        <taxon>Pseudomonadota</taxon>
        <taxon>Alphaproteobacteria</taxon>
        <taxon>Hyphomicrobiales</taxon>
        <taxon>Aurantimonadaceae</taxon>
        <taxon>Aureimonas</taxon>
    </lineage>
</organism>
<dbReference type="EMBL" id="JACIDO010000023">
    <property type="protein sequence ID" value="MBB3938248.1"/>
    <property type="molecule type" value="Genomic_DNA"/>
</dbReference>
<gene>
    <name evidence="2" type="ORF">GGR05_004419</name>
</gene>
<dbReference type="OrthoDB" id="7905807at2"/>
<dbReference type="InterPro" id="IPR013655">
    <property type="entry name" value="PAS_fold_3"/>
</dbReference>
<protein>
    <submittedName>
        <fullName evidence="2">PAS domain-containing protein</fullName>
    </submittedName>
</protein>
<reference evidence="2 3" key="1">
    <citation type="submission" date="2020-08" db="EMBL/GenBank/DDBJ databases">
        <title>Genomic Encyclopedia of Type Strains, Phase IV (KMG-IV): sequencing the most valuable type-strain genomes for metagenomic binning, comparative biology and taxonomic classification.</title>
        <authorList>
            <person name="Goeker M."/>
        </authorList>
    </citation>
    <scope>NUCLEOTIDE SEQUENCE [LARGE SCALE GENOMIC DNA]</scope>
    <source>
        <strain evidence="2 3">DSM 25024</strain>
    </source>
</reference>